<dbReference type="AlphaFoldDB" id="F0JCD2"/>
<organism evidence="1 2">
    <name type="scientific">Pseudodesulfovibrio mercurii</name>
    <dbReference type="NCBI Taxonomy" id="641491"/>
    <lineage>
        <taxon>Bacteria</taxon>
        <taxon>Pseudomonadati</taxon>
        <taxon>Thermodesulfobacteriota</taxon>
        <taxon>Desulfovibrionia</taxon>
        <taxon>Desulfovibrionales</taxon>
        <taxon>Desulfovibrionaceae</taxon>
    </lineage>
</organism>
<name>F0JCD2_9BACT</name>
<dbReference type="KEGG" id="ddn:DND132_1218"/>
<reference evidence="1 2" key="1">
    <citation type="journal article" date="2011" name="J. Bacteriol.">
        <title>Genome sequence of the mercury-methylating strain Desulfovibrio desulfuricans ND132.</title>
        <authorList>
            <person name="Brown S.D."/>
            <person name="Gilmour C.C."/>
            <person name="Kucken A.M."/>
            <person name="Wall J.D."/>
            <person name="Elias D.A."/>
            <person name="Brandt C.C."/>
            <person name="Podar M."/>
            <person name="Chertkov O."/>
            <person name="Held B."/>
            <person name="Bruce D.C."/>
            <person name="Detter J.C."/>
            <person name="Tapia R."/>
            <person name="Han C.S."/>
            <person name="Goodwin L.A."/>
            <person name="Cheng J.F."/>
            <person name="Pitluck S."/>
            <person name="Woyke T."/>
            <person name="Mikhailova N."/>
            <person name="Ivanova N.N."/>
            <person name="Han J."/>
            <person name="Lucas S."/>
            <person name="Lapidus A.L."/>
            <person name="Land M.L."/>
            <person name="Hauser L.J."/>
            <person name="Palumbo A.V."/>
        </authorList>
    </citation>
    <scope>NUCLEOTIDE SEQUENCE [LARGE SCALE GENOMIC DNA]</scope>
    <source>
        <strain evidence="1 2">ND132</strain>
    </source>
</reference>
<evidence type="ECO:0000313" key="2">
    <source>
        <dbReference type="Proteomes" id="UP000007845"/>
    </source>
</evidence>
<dbReference type="HOGENOM" id="CLU_1728419_0_0_7"/>
<gene>
    <name evidence="1" type="ORF">DND132_1218</name>
</gene>
<evidence type="ECO:0000313" key="1">
    <source>
        <dbReference type="EMBL" id="EGB14430.1"/>
    </source>
</evidence>
<dbReference type="Proteomes" id="UP000007845">
    <property type="component" value="Chromosome"/>
</dbReference>
<evidence type="ECO:0008006" key="3">
    <source>
        <dbReference type="Google" id="ProtNLM"/>
    </source>
</evidence>
<dbReference type="RefSeq" id="WP_014321858.1">
    <property type="nucleotide sequence ID" value="NC_016803.1"/>
</dbReference>
<accession>F0JCD2</accession>
<dbReference type="OrthoDB" id="9843132at2"/>
<sequence>MYNYQTNKCMHVAVKDGEALGRILNRLEAGETGEAAPAGPGDLERRTSPRWPVMLSGLVQVLKTSGEIMVFSVQIRNISIQGMLLEFMDKGHVFAGMLQQIEGLSVTFMLDDAMVTLECLPRRIVLDEPVEVGVEVSDESDDKARIQRFLM</sequence>
<protein>
    <recommendedName>
        <fullName evidence="3">PilZ domain-containing protein</fullName>
    </recommendedName>
</protein>
<dbReference type="EMBL" id="CP003220">
    <property type="protein sequence ID" value="EGB14430.1"/>
    <property type="molecule type" value="Genomic_DNA"/>
</dbReference>
<proteinExistence type="predicted"/>
<dbReference type="eggNOG" id="ENOG5030SKF">
    <property type="taxonomic scope" value="Bacteria"/>
</dbReference>
<keyword evidence="2" id="KW-1185">Reference proteome</keyword>